<sequence length="144" mass="16502">MNAQGKNRNVVTRGGARTGEYTGTSPRDTIKKDRPRPPKMDPVKQKEYFHQGVDMFKDMAGSSTPPVVEPSWDQRQQYYNTFKRPLADREPSGNSVKFTDLWLHLFSDILEDEQLTAQLCNTIKNAVESTEPINDGYPYFTLTR</sequence>
<evidence type="ECO:0000256" key="1">
    <source>
        <dbReference type="SAM" id="MobiDB-lite"/>
    </source>
</evidence>
<feature type="region of interest" description="Disordered" evidence="1">
    <location>
        <begin position="1"/>
        <end position="44"/>
    </location>
</feature>
<reference evidence="2" key="1">
    <citation type="journal article" date="2015" name="Genome Biol. Evol.">
        <title>Organellar Genomes of White Spruce (Picea glauca): Assembly and Annotation.</title>
        <authorList>
            <person name="Jackman S.D."/>
            <person name="Warren R.L."/>
            <person name="Gibb E.A."/>
            <person name="Vandervalk B.P."/>
            <person name="Mohamadi H."/>
            <person name="Chu J."/>
            <person name="Raymond A."/>
            <person name="Pleasance S."/>
            <person name="Coope R."/>
            <person name="Wildung M.R."/>
            <person name="Ritland C.E."/>
            <person name="Bousquet J."/>
            <person name="Jones S.J."/>
            <person name="Bohlmann J."/>
            <person name="Birol I."/>
        </authorList>
    </citation>
    <scope>NUCLEOTIDE SEQUENCE [LARGE SCALE GENOMIC DNA]</scope>
    <source>
        <tissue evidence="2">Flushing bud</tissue>
    </source>
</reference>
<proteinExistence type="predicted"/>
<accession>A0A101LZA6</accession>
<keyword evidence="2" id="KW-0496">Mitochondrion</keyword>
<name>A0A101LZA6_PICGL</name>
<evidence type="ECO:0000313" key="2">
    <source>
        <dbReference type="EMBL" id="KUM48045.1"/>
    </source>
</evidence>
<feature type="compositionally biased region" description="Basic and acidic residues" evidence="1">
    <location>
        <begin position="28"/>
        <end position="44"/>
    </location>
</feature>
<geneLocation type="mitochondrion" evidence="2"/>
<feature type="compositionally biased region" description="Polar residues" evidence="1">
    <location>
        <begin position="1"/>
        <end position="10"/>
    </location>
</feature>
<protein>
    <submittedName>
        <fullName evidence="2">Uncharacterized protein</fullName>
    </submittedName>
</protein>
<dbReference type="EMBL" id="LKAM01000006">
    <property type="protein sequence ID" value="KUM48045.1"/>
    <property type="molecule type" value="Genomic_DNA"/>
</dbReference>
<organism evidence="2">
    <name type="scientific">Picea glauca</name>
    <name type="common">White spruce</name>
    <name type="synonym">Pinus glauca</name>
    <dbReference type="NCBI Taxonomy" id="3330"/>
    <lineage>
        <taxon>Eukaryota</taxon>
        <taxon>Viridiplantae</taxon>
        <taxon>Streptophyta</taxon>
        <taxon>Embryophyta</taxon>
        <taxon>Tracheophyta</taxon>
        <taxon>Spermatophyta</taxon>
        <taxon>Pinopsida</taxon>
        <taxon>Pinidae</taxon>
        <taxon>Conifers I</taxon>
        <taxon>Pinales</taxon>
        <taxon>Pinaceae</taxon>
        <taxon>Picea</taxon>
    </lineage>
</organism>
<gene>
    <name evidence="2" type="ORF">ABT39_MTgene5041</name>
</gene>
<comment type="caution">
    <text evidence="2">The sequence shown here is derived from an EMBL/GenBank/DDBJ whole genome shotgun (WGS) entry which is preliminary data.</text>
</comment>
<dbReference type="AlphaFoldDB" id="A0A101LZA6"/>